<evidence type="ECO:0000313" key="3">
    <source>
        <dbReference type="Proteomes" id="UP000015106"/>
    </source>
</evidence>
<dbReference type="InterPro" id="IPR028077">
    <property type="entry name" value="UAE_UbL_dom"/>
</dbReference>
<reference evidence="3" key="1">
    <citation type="journal article" date="2013" name="Nature">
        <title>Draft genome of the wheat A-genome progenitor Triticum urartu.</title>
        <authorList>
            <person name="Ling H.Q."/>
            <person name="Zhao S."/>
            <person name="Liu D."/>
            <person name="Wang J."/>
            <person name="Sun H."/>
            <person name="Zhang C."/>
            <person name="Fan H."/>
            <person name="Li D."/>
            <person name="Dong L."/>
            <person name="Tao Y."/>
            <person name="Gao C."/>
            <person name="Wu H."/>
            <person name="Li Y."/>
            <person name="Cui Y."/>
            <person name="Guo X."/>
            <person name="Zheng S."/>
            <person name="Wang B."/>
            <person name="Yu K."/>
            <person name="Liang Q."/>
            <person name="Yang W."/>
            <person name="Lou X."/>
            <person name="Chen J."/>
            <person name="Feng M."/>
            <person name="Jian J."/>
            <person name="Zhang X."/>
            <person name="Luo G."/>
            <person name="Jiang Y."/>
            <person name="Liu J."/>
            <person name="Wang Z."/>
            <person name="Sha Y."/>
            <person name="Zhang B."/>
            <person name="Wu H."/>
            <person name="Tang D."/>
            <person name="Shen Q."/>
            <person name="Xue P."/>
            <person name="Zou S."/>
            <person name="Wang X."/>
            <person name="Liu X."/>
            <person name="Wang F."/>
            <person name="Yang Y."/>
            <person name="An X."/>
            <person name="Dong Z."/>
            <person name="Zhang K."/>
            <person name="Zhang X."/>
            <person name="Luo M.C."/>
            <person name="Dvorak J."/>
            <person name="Tong Y."/>
            <person name="Wang J."/>
            <person name="Yang H."/>
            <person name="Li Z."/>
            <person name="Wang D."/>
            <person name="Zhang A."/>
            <person name="Wang J."/>
        </authorList>
    </citation>
    <scope>NUCLEOTIDE SEQUENCE</scope>
    <source>
        <strain evidence="3">cv. G1812</strain>
    </source>
</reference>
<organism evidence="2 3">
    <name type="scientific">Triticum urartu</name>
    <name type="common">Red wild einkorn</name>
    <name type="synonym">Crithodium urartu</name>
    <dbReference type="NCBI Taxonomy" id="4572"/>
    <lineage>
        <taxon>Eukaryota</taxon>
        <taxon>Viridiplantae</taxon>
        <taxon>Streptophyta</taxon>
        <taxon>Embryophyta</taxon>
        <taxon>Tracheophyta</taxon>
        <taxon>Spermatophyta</taxon>
        <taxon>Magnoliopsida</taxon>
        <taxon>Liliopsida</taxon>
        <taxon>Poales</taxon>
        <taxon>Poaceae</taxon>
        <taxon>BOP clade</taxon>
        <taxon>Pooideae</taxon>
        <taxon>Triticodae</taxon>
        <taxon>Triticeae</taxon>
        <taxon>Triticinae</taxon>
        <taxon>Triticum</taxon>
    </lineage>
</organism>
<reference evidence="2" key="2">
    <citation type="submission" date="2018-03" db="EMBL/GenBank/DDBJ databases">
        <title>The Triticum urartu genome reveals the dynamic nature of wheat genome evolution.</title>
        <authorList>
            <person name="Ling H."/>
            <person name="Ma B."/>
            <person name="Shi X."/>
            <person name="Liu H."/>
            <person name="Dong L."/>
            <person name="Sun H."/>
            <person name="Cao Y."/>
            <person name="Gao Q."/>
            <person name="Zheng S."/>
            <person name="Li Y."/>
            <person name="Yu Y."/>
            <person name="Du H."/>
            <person name="Qi M."/>
            <person name="Li Y."/>
            <person name="Yu H."/>
            <person name="Cui Y."/>
            <person name="Wang N."/>
            <person name="Chen C."/>
            <person name="Wu H."/>
            <person name="Zhao Y."/>
            <person name="Zhang J."/>
            <person name="Li Y."/>
            <person name="Zhou W."/>
            <person name="Zhang B."/>
            <person name="Hu W."/>
            <person name="Eijk M."/>
            <person name="Tang J."/>
            <person name="Witsenboer H."/>
            <person name="Zhao S."/>
            <person name="Li Z."/>
            <person name="Zhang A."/>
            <person name="Wang D."/>
            <person name="Liang C."/>
        </authorList>
    </citation>
    <scope>NUCLEOTIDE SEQUENCE [LARGE SCALE GENOMIC DNA]</scope>
    <source>
        <strain evidence="2">cv. G1812</strain>
    </source>
</reference>
<dbReference type="Proteomes" id="UP000015106">
    <property type="component" value="Chromosome 4"/>
</dbReference>
<dbReference type="Gene3D" id="3.10.290.20">
    <property type="entry name" value="Ubiquitin-like 2 activating enzyme e1b. Chain: B, domain 3"/>
    <property type="match status" value="1"/>
</dbReference>
<dbReference type="EnsemblPlants" id="TuG1812G0400001733.01.T01">
    <property type="protein sequence ID" value="TuG1812G0400001733.01.T01"/>
    <property type="gene ID" value="TuG1812G0400001733.01"/>
</dbReference>
<keyword evidence="3" id="KW-1185">Reference proteome</keyword>
<name>A0A8R7U6P8_TRIUA</name>
<dbReference type="AlphaFoldDB" id="A0A8R7U6P8"/>
<proteinExistence type="predicted"/>
<evidence type="ECO:0000259" key="1">
    <source>
        <dbReference type="Pfam" id="PF14732"/>
    </source>
</evidence>
<sequence>MILPLVMIGSTLVFKDGDGIEEDEAANYALNLENVLAELLAPVLMAQRISGKDFRQELSCSINIKHREEFDEEKEPDRMVLSRWSASVEEQINSKGEKNRQLLHHVHMPLMTLLRIYRLNLG</sequence>
<feature type="domain" description="Ubiquitin/SUMO-activating enzyme ubiquitin-like" evidence="1">
    <location>
        <begin position="1"/>
        <end position="70"/>
    </location>
</feature>
<dbReference type="Gramene" id="TuG1812G0400001733.01.T01">
    <property type="protein sequence ID" value="TuG1812G0400001733.01.T01"/>
    <property type="gene ID" value="TuG1812G0400001733.01"/>
</dbReference>
<accession>A0A8R7U6P8</accession>
<dbReference type="Pfam" id="PF14732">
    <property type="entry name" value="UAE_UbL"/>
    <property type="match status" value="1"/>
</dbReference>
<protein>
    <recommendedName>
        <fullName evidence="1">Ubiquitin/SUMO-activating enzyme ubiquitin-like domain-containing protein</fullName>
    </recommendedName>
</protein>
<evidence type="ECO:0000313" key="2">
    <source>
        <dbReference type="EnsemblPlants" id="TuG1812G0400001733.01.T01"/>
    </source>
</evidence>
<reference evidence="2" key="3">
    <citation type="submission" date="2022-06" db="UniProtKB">
        <authorList>
            <consortium name="EnsemblPlants"/>
        </authorList>
    </citation>
    <scope>IDENTIFICATION</scope>
</reference>